<evidence type="ECO:0000313" key="1">
    <source>
        <dbReference type="EMBL" id="AZI44114.1"/>
    </source>
</evidence>
<sequence>MTFDTQAQRHAARARLLSWLLKPADDFGAALHWLAQVDQVCNETEVACRVWQANALSLNQREASGREVRALLGLAQQLREQWRVRARAWRTEALTGNEHAWHLWLNLILSGPLDTPSPERTRQLDALWRAYQRRQP</sequence>
<accession>A0A3G8YNC3</accession>
<dbReference type="RefSeq" id="WP_124873447.1">
    <property type="nucleotide sequence ID" value="NZ_CP034184.1"/>
</dbReference>
<dbReference type="Proteomes" id="UP000276417">
    <property type="component" value="Chromosome 2"/>
</dbReference>
<dbReference type="KEGG" id="dph:EHF33_14465"/>
<dbReference type="AlphaFoldDB" id="A0A3G8YNC3"/>
<name>A0A3G8YNC3_9DEIO</name>
<dbReference type="OrthoDB" id="77489at2"/>
<gene>
    <name evidence="1" type="ORF">EHF33_14465</name>
</gene>
<proteinExistence type="predicted"/>
<dbReference type="EMBL" id="CP034184">
    <property type="protein sequence ID" value="AZI44114.1"/>
    <property type="molecule type" value="Genomic_DNA"/>
</dbReference>
<keyword evidence="2" id="KW-1185">Reference proteome</keyword>
<protein>
    <submittedName>
        <fullName evidence="1">Uncharacterized protein</fullName>
    </submittedName>
</protein>
<reference evidence="1 2" key="1">
    <citation type="submission" date="2018-11" db="EMBL/GenBank/DDBJ databases">
        <title>Deinococcus shelandsis sp. nov., isolated from South Shetland Islands soil of Antarctica.</title>
        <authorList>
            <person name="Tian J."/>
        </authorList>
    </citation>
    <scope>NUCLEOTIDE SEQUENCE [LARGE SCALE GENOMIC DNA]</scope>
    <source>
        <strain evidence="1 2">S14-83T</strain>
    </source>
</reference>
<evidence type="ECO:0000313" key="2">
    <source>
        <dbReference type="Proteomes" id="UP000276417"/>
    </source>
</evidence>
<organism evidence="1 2">
    <name type="scientific">Deinococcus psychrotolerans</name>
    <dbReference type="NCBI Taxonomy" id="2489213"/>
    <lineage>
        <taxon>Bacteria</taxon>
        <taxon>Thermotogati</taxon>
        <taxon>Deinococcota</taxon>
        <taxon>Deinococci</taxon>
        <taxon>Deinococcales</taxon>
        <taxon>Deinococcaceae</taxon>
        <taxon>Deinococcus</taxon>
    </lineage>
</organism>